<dbReference type="RefSeq" id="WP_173711070.1">
    <property type="nucleotide sequence ID" value="NZ_JABSWW010000001.1"/>
</dbReference>
<comment type="similarity">
    <text evidence="1">Belongs to the helicase family. UvrD subfamily.</text>
</comment>
<evidence type="ECO:0000259" key="13">
    <source>
        <dbReference type="PROSITE" id="PS51217"/>
    </source>
</evidence>
<keyword evidence="5 11" id="KW-0067">ATP-binding</keyword>
<dbReference type="EMBL" id="JABSWW010000001">
    <property type="protein sequence ID" value="NRT88964.1"/>
    <property type="molecule type" value="Genomic_DNA"/>
</dbReference>
<keyword evidence="3 11" id="KW-0378">Hydrolase</keyword>
<organism evidence="14 15">
    <name type="scientific">Clostridium beijerinckii</name>
    <name type="common">Clostridium MP</name>
    <dbReference type="NCBI Taxonomy" id="1520"/>
    <lineage>
        <taxon>Bacteria</taxon>
        <taxon>Bacillati</taxon>
        <taxon>Bacillota</taxon>
        <taxon>Clostridia</taxon>
        <taxon>Eubacteriales</taxon>
        <taxon>Clostridiaceae</taxon>
        <taxon>Clostridium</taxon>
    </lineage>
</organism>
<dbReference type="Gene3D" id="1.10.486.10">
    <property type="entry name" value="PCRA, domain 4"/>
    <property type="match status" value="1"/>
</dbReference>
<dbReference type="Pfam" id="PF00580">
    <property type="entry name" value="UvrD-helicase"/>
    <property type="match status" value="1"/>
</dbReference>
<dbReference type="InterPro" id="IPR013986">
    <property type="entry name" value="DExx_box_DNA_helicase_dom_sf"/>
</dbReference>
<dbReference type="GO" id="GO:0000725">
    <property type="term" value="P:recombinational repair"/>
    <property type="evidence" value="ECO:0007669"/>
    <property type="project" value="TreeGrafter"/>
</dbReference>
<keyword evidence="6" id="KW-0238">DNA-binding</keyword>
<evidence type="ECO:0000256" key="6">
    <source>
        <dbReference type="ARBA" id="ARBA00023125"/>
    </source>
</evidence>
<dbReference type="EC" id="5.6.2.4" evidence="9"/>
<dbReference type="GO" id="GO:0033202">
    <property type="term" value="C:DNA helicase complex"/>
    <property type="evidence" value="ECO:0007669"/>
    <property type="project" value="TreeGrafter"/>
</dbReference>
<feature type="binding site" evidence="11">
    <location>
        <begin position="47"/>
        <end position="54"/>
    </location>
    <ligand>
        <name>ATP</name>
        <dbReference type="ChEBI" id="CHEBI:30616"/>
    </ligand>
</feature>
<evidence type="ECO:0000259" key="12">
    <source>
        <dbReference type="PROSITE" id="PS51198"/>
    </source>
</evidence>
<dbReference type="InterPro" id="IPR014017">
    <property type="entry name" value="DNA_helicase_UvrD-like_C"/>
</dbReference>
<dbReference type="Gene3D" id="1.10.10.160">
    <property type="match status" value="1"/>
</dbReference>
<evidence type="ECO:0000256" key="5">
    <source>
        <dbReference type="ARBA" id="ARBA00022840"/>
    </source>
</evidence>
<name>A0AAX0B270_CLOBE</name>
<evidence type="ECO:0000313" key="15">
    <source>
        <dbReference type="Proteomes" id="UP001193748"/>
    </source>
</evidence>
<evidence type="ECO:0000313" key="14">
    <source>
        <dbReference type="EMBL" id="NRT88964.1"/>
    </source>
</evidence>
<dbReference type="GO" id="GO:0005524">
    <property type="term" value="F:ATP binding"/>
    <property type="evidence" value="ECO:0007669"/>
    <property type="project" value="UniProtKB-UniRule"/>
</dbReference>
<keyword evidence="4 11" id="KW-0347">Helicase</keyword>
<evidence type="ECO:0000256" key="10">
    <source>
        <dbReference type="ARBA" id="ARBA00048988"/>
    </source>
</evidence>
<evidence type="ECO:0000256" key="9">
    <source>
        <dbReference type="ARBA" id="ARBA00034808"/>
    </source>
</evidence>
<evidence type="ECO:0000256" key="1">
    <source>
        <dbReference type="ARBA" id="ARBA00009922"/>
    </source>
</evidence>
<comment type="catalytic activity">
    <reaction evidence="8">
        <text>Couples ATP hydrolysis with the unwinding of duplex DNA by translocating in the 3'-5' direction.</text>
        <dbReference type="EC" id="5.6.2.4"/>
    </reaction>
</comment>
<evidence type="ECO:0000256" key="7">
    <source>
        <dbReference type="ARBA" id="ARBA00023235"/>
    </source>
</evidence>
<dbReference type="AlphaFoldDB" id="A0AAX0B270"/>
<dbReference type="InterPro" id="IPR014016">
    <property type="entry name" value="UvrD-like_ATP-bd"/>
</dbReference>
<dbReference type="Pfam" id="PF13361">
    <property type="entry name" value="UvrD_C"/>
    <property type="match status" value="1"/>
</dbReference>
<comment type="catalytic activity">
    <reaction evidence="10">
        <text>ATP + H2O = ADP + phosphate + H(+)</text>
        <dbReference type="Rhea" id="RHEA:13065"/>
        <dbReference type="ChEBI" id="CHEBI:15377"/>
        <dbReference type="ChEBI" id="CHEBI:15378"/>
        <dbReference type="ChEBI" id="CHEBI:30616"/>
        <dbReference type="ChEBI" id="CHEBI:43474"/>
        <dbReference type="ChEBI" id="CHEBI:456216"/>
        <dbReference type="EC" id="5.6.2.4"/>
    </reaction>
</comment>
<dbReference type="InterPro" id="IPR000212">
    <property type="entry name" value="DNA_helicase_UvrD/REP"/>
</dbReference>
<gene>
    <name evidence="14" type="ORF">B0H41_002643</name>
</gene>
<proteinExistence type="inferred from homology"/>
<dbReference type="GO" id="GO:0016787">
    <property type="term" value="F:hydrolase activity"/>
    <property type="evidence" value="ECO:0007669"/>
    <property type="project" value="UniProtKB-UniRule"/>
</dbReference>
<evidence type="ECO:0000256" key="11">
    <source>
        <dbReference type="PROSITE-ProRule" id="PRU00560"/>
    </source>
</evidence>
<dbReference type="GO" id="GO:0003677">
    <property type="term" value="F:DNA binding"/>
    <property type="evidence" value="ECO:0007669"/>
    <property type="project" value="UniProtKB-KW"/>
</dbReference>
<dbReference type="PANTHER" id="PTHR11070">
    <property type="entry name" value="UVRD / RECB / PCRA DNA HELICASE FAMILY MEMBER"/>
    <property type="match status" value="1"/>
</dbReference>
<dbReference type="CDD" id="cd17932">
    <property type="entry name" value="DEXQc_UvrD"/>
    <property type="match status" value="1"/>
</dbReference>
<accession>A0AAX0B270</accession>
<keyword evidence="2 11" id="KW-0547">Nucleotide-binding</keyword>
<evidence type="ECO:0000256" key="8">
    <source>
        <dbReference type="ARBA" id="ARBA00034617"/>
    </source>
</evidence>
<protein>
    <recommendedName>
        <fullName evidence="9">DNA 3'-5' helicase</fullName>
        <ecNumber evidence="9">5.6.2.4</ecNumber>
    </recommendedName>
</protein>
<dbReference type="PROSITE" id="PS51198">
    <property type="entry name" value="UVRD_HELICASE_ATP_BIND"/>
    <property type="match status" value="1"/>
</dbReference>
<feature type="domain" description="UvrD-like helicase ATP-binding" evidence="12">
    <location>
        <begin position="26"/>
        <end position="305"/>
    </location>
</feature>
<reference evidence="14" key="1">
    <citation type="submission" date="2020-05" db="EMBL/GenBank/DDBJ databases">
        <authorList>
            <person name="Brown S."/>
            <person name="Huntemann M."/>
            <person name="Clum A."/>
            <person name="Spunde A."/>
            <person name="Palaniappan K."/>
            <person name="Ritter S."/>
            <person name="Mikhailova N."/>
            <person name="Chen I.-M."/>
            <person name="Stamatis D."/>
            <person name="Reddy T."/>
            <person name="O'Malley R."/>
            <person name="Daum C."/>
            <person name="Shapiro N."/>
            <person name="Ivanova N."/>
            <person name="Kyrpides N."/>
            <person name="Woyke T."/>
        </authorList>
    </citation>
    <scope>NUCLEOTIDE SEQUENCE</scope>
    <source>
        <strain evidence="14">DJ080</strain>
    </source>
</reference>
<dbReference type="Gene3D" id="3.40.50.300">
    <property type="entry name" value="P-loop containing nucleotide triphosphate hydrolases"/>
    <property type="match status" value="2"/>
</dbReference>
<evidence type="ECO:0000256" key="4">
    <source>
        <dbReference type="ARBA" id="ARBA00022806"/>
    </source>
</evidence>
<dbReference type="GO" id="GO:0043138">
    <property type="term" value="F:3'-5' DNA helicase activity"/>
    <property type="evidence" value="ECO:0007669"/>
    <property type="project" value="UniProtKB-EC"/>
</dbReference>
<evidence type="ECO:0000256" key="2">
    <source>
        <dbReference type="ARBA" id="ARBA00022741"/>
    </source>
</evidence>
<evidence type="ECO:0000256" key="3">
    <source>
        <dbReference type="ARBA" id="ARBA00022801"/>
    </source>
</evidence>
<dbReference type="SUPFAM" id="SSF52540">
    <property type="entry name" value="P-loop containing nucleoside triphosphate hydrolases"/>
    <property type="match status" value="1"/>
</dbReference>
<sequence>MTQFQKSEENFQIDNTFLKFLESKKIKYTPQQMQAIFHANGPALVLAVPGSGKTTTIIGRIGHLILNHNVNPKNILAITFSKASALDMRKRFKNIFGDMARDDLRFSTIHAFANMVVSSYNRKFNKNLVLLKSWQINYIIKDIYKDIFKEEASEDKLEPYITGISYIKNKMLSKDDIEKYEGKTDLDEIGIILDRYDELKREKNWYDYDDMLELCLGILKENRVTLEFLREKYKYILLDEGQDTSKLQFEIIKLLIQPKNNIFIVADDDQTIYDFRGACPEQLLEIRSFLPNIKTYFMEQNFRSTKEIIGVANNVIRNNKSRYDKTMFTNKKESGKSVDLIYLEDTQEQSKYIVEHIINKENGIALLYRNNLSAIPVANILHKSGIKFYINNYKTNFFNHWIVKDIMYIIRLINDSSDVEALSNIYYKIKTYLNKNMINRLVSLDIYGEDVFEYIIDNFELKGHVYDRILTLKICFEEARKKKVGKGIKDILSQIDYTEYIEKMPDKSSVFNEIISTIIEVLCGVDNYSEANEKILELREIIEASTNNIDSNIFLSTFHGSKGLEFNEVYLLNILDSVIPAVKKTNIEKNKEEVEADRKLFYVGLTRAKNKLKIIVPGVNESIFVKEMFGGDLKSENINVISKTQKNINYPVELVSKSNEKIQNEKNICKNNLVNIEELKVGTKVIHTNPVLNGKKNDLEYKGIISNIEENKIEIDFDCLGKRTYLLNYIIDNNLIKII</sequence>
<dbReference type="PROSITE" id="PS51217">
    <property type="entry name" value="UVRD_HELICASE_CTER"/>
    <property type="match status" value="1"/>
</dbReference>
<dbReference type="InterPro" id="IPR027417">
    <property type="entry name" value="P-loop_NTPase"/>
</dbReference>
<feature type="domain" description="UvrD-like helicase C-terminal" evidence="13">
    <location>
        <begin position="306"/>
        <end position="563"/>
    </location>
</feature>
<dbReference type="GO" id="GO:0005829">
    <property type="term" value="C:cytosol"/>
    <property type="evidence" value="ECO:0007669"/>
    <property type="project" value="TreeGrafter"/>
</dbReference>
<comment type="caution">
    <text evidence="14">The sequence shown here is derived from an EMBL/GenBank/DDBJ whole genome shotgun (WGS) entry which is preliminary data.</text>
</comment>
<dbReference type="PANTHER" id="PTHR11070:SF2">
    <property type="entry name" value="ATP-DEPENDENT DNA HELICASE SRS2"/>
    <property type="match status" value="1"/>
</dbReference>
<keyword evidence="7" id="KW-0413">Isomerase</keyword>
<dbReference type="Proteomes" id="UP001193748">
    <property type="component" value="Unassembled WGS sequence"/>
</dbReference>
<reference evidence="14" key="2">
    <citation type="journal article" date="2022" name="Nat. Biotechnol.">
        <title>Carbon-negative production of acetone and isopropanol by gas fermentation at industrial pilot scale.</title>
        <authorList>
            <person name="Liew F.E."/>
            <person name="Nogle R."/>
            <person name="Abdalla T."/>
            <person name="Rasor B.J."/>
            <person name="Canter C."/>
            <person name="Jensen R.O."/>
            <person name="Wang L."/>
            <person name="Strutz J."/>
            <person name="Chirania P."/>
            <person name="De Tissera S."/>
            <person name="Mueller A.P."/>
            <person name="Ruan Z."/>
            <person name="Gao A."/>
            <person name="Tran L."/>
            <person name="Engle N.L."/>
            <person name="Bromley J.C."/>
            <person name="Daniell J."/>
            <person name="Conrado R."/>
            <person name="Tschaplinski T.J."/>
            <person name="Giannone R.J."/>
            <person name="Hettich R.L."/>
            <person name="Karim A.S."/>
            <person name="Simpson S.D."/>
            <person name="Brown S.D."/>
            <person name="Leang C."/>
            <person name="Jewett M.C."/>
            <person name="Kopke M."/>
        </authorList>
    </citation>
    <scope>NUCLEOTIDE SEQUENCE</scope>
    <source>
        <strain evidence="14">DJ080</strain>
    </source>
</reference>